<organism evidence="32 33">
    <name type="scientific">Alterisphingorhabdus coralli</name>
    <dbReference type="NCBI Taxonomy" id="3071408"/>
    <lineage>
        <taxon>Bacteria</taxon>
        <taxon>Pseudomonadati</taxon>
        <taxon>Pseudomonadota</taxon>
        <taxon>Alphaproteobacteria</taxon>
        <taxon>Sphingomonadales</taxon>
        <taxon>Sphingomonadaceae</taxon>
        <taxon>Alterisphingorhabdus (ex Yan et al. 2024)</taxon>
    </lineage>
</organism>
<dbReference type="KEGG" id="acoa:RB602_06020"/>
<dbReference type="GO" id="GO:0008360">
    <property type="term" value="P:regulation of cell shape"/>
    <property type="evidence" value="ECO:0007669"/>
    <property type="project" value="UniProtKB-KW"/>
</dbReference>
<keyword evidence="17" id="KW-0573">Peptidoglycan synthesis</keyword>
<dbReference type="InterPro" id="IPR023346">
    <property type="entry name" value="Lysozyme-like_dom_sf"/>
</dbReference>
<feature type="compositionally biased region" description="Low complexity" evidence="27">
    <location>
        <begin position="815"/>
        <end position="825"/>
    </location>
</feature>
<keyword evidence="15" id="KW-0133">Cell shape</keyword>
<reference evidence="32 33" key="1">
    <citation type="submission" date="2023-10" db="EMBL/GenBank/DDBJ databases">
        <title>Complete genome sequence of a Sphingomonadaceae bacterium.</title>
        <authorList>
            <person name="Yan C."/>
        </authorList>
    </citation>
    <scope>NUCLEOTIDE SEQUENCE [LARGE SCALE GENOMIC DNA]</scope>
    <source>
        <strain evidence="32 33">SCSIO 66989</strain>
    </source>
</reference>
<comment type="catalytic activity">
    <reaction evidence="25">
        <text>[GlcNAc-(1-&gt;4)-Mur2Ac(oyl-L-Ala-gamma-D-Glu-L-Lys-D-Ala-D-Ala)](n)-di-trans,octa-cis-undecaprenyl diphosphate + beta-D-GlcNAc-(1-&gt;4)-Mur2Ac(oyl-L-Ala-gamma-D-Glu-L-Lys-D-Ala-D-Ala)-di-trans,octa-cis-undecaprenyl diphosphate = [GlcNAc-(1-&gt;4)-Mur2Ac(oyl-L-Ala-gamma-D-Glu-L-Lys-D-Ala-D-Ala)](n+1)-di-trans,octa-cis-undecaprenyl diphosphate + di-trans,octa-cis-undecaprenyl diphosphate + H(+)</text>
        <dbReference type="Rhea" id="RHEA:23708"/>
        <dbReference type="Rhea" id="RHEA-COMP:9602"/>
        <dbReference type="Rhea" id="RHEA-COMP:9603"/>
        <dbReference type="ChEBI" id="CHEBI:15378"/>
        <dbReference type="ChEBI" id="CHEBI:58405"/>
        <dbReference type="ChEBI" id="CHEBI:60033"/>
        <dbReference type="ChEBI" id="CHEBI:78435"/>
        <dbReference type="EC" id="2.4.99.28"/>
    </reaction>
</comment>
<dbReference type="EC" id="2.4.99.28" evidence="24"/>
<keyword evidence="22" id="KW-0961">Cell wall biogenesis/degradation</keyword>
<evidence type="ECO:0000256" key="27">
    <source>
        <dbReference type="SAM" id="MobiDB-lite"/>
    </source>
</evidence>
<keyword evidence="19 28" id="KW-0472">Membrane</keyword>
<dbReference type="InterPro" id="IPR031376">
    <property type="entry name" value="PCB_OB"/>
</dbReference>
<dbReference type="RefSeq" id="WP_317083859.1">
    <property type="nucleotide sequence ID" value="NZ_CP136594.1"/>
</dbReference>
<keyword evidence="18 28" id="KW-1133">Transmembrane helix</keyword>
<keyword evidence="8" id="KW-0997">Cell inner membrane</keyword>
<dbReference type="GO" id="GO:0008955">
    <property type="term" value="F:peptidoglycan glycosyltransferase activity"/>
    <property type="evidence" value="ECO:0007669"/>
    <property type="project" value="UniProtKB-EC"/>
</dbReference>
<keyword evidence="12" id="KW-0808">Transferase</keyword>
<dbReference type="GO" id="GO:0005886">
    <property type="term" value="C:plasma membrane"/>
    <property type="evidence" value="ECO:0007669"/>
    <property type="project" value="UniProtKB-SubCell"/>
</dbReference>
<dbReference type="NCBIfam" id="TIGR02074">
    <property type="entry name" value="PBP_1a_fam"/>
    <property type="match status" value="1"/>
</dbReference>
<dbReference type="InterPro" id="IPR036950">
    <property type="entry name" value="PBP_transglycosylase"/>
</dbReference>
<keyword evidence="13 28" id="KW-0812">Transmembrane</keyword>
<gene>
    <name evidence="32" type="ORF">RB602_06020</name>
</gene>
<evidence type="ECO:0000256" key="7">
    <source>
        <dbReference type="ARBA" id="ARBA00022475"/>
    </source>
</evidence>
<dbReference type="GO" id="GO:0008658">
    <property type="term" value="F:penicillin binding"/>
    <property type="evidence" value="ECO:0007669"/>
    <property type="project" value="InterPro"/>
</dbReference>
<comment type="pathway">
    <text evidence="2">Cell wall biogenesis; peptidoglycan biosynthesis.</text>
</comment>
<evidence type="ECO:0000259" key="31">
    <source>
        <dbReference type="Pfam" id="PF17092"/>
    </source>
</evidence>
<keyword evidence="33" id="KW-1185">Reference proteome</keyword>
<evidence type="ECO:0000256" key="5">
    <source>
        <dbReference type="ARBA" id="ARBA00012448"/>
    </source>
</evidence>
<evidence type="ECO:0000256" key="20">
    <source>
        <dbReference type="ARBA" id="ARBA00023251"/>
    </source>
</evidence>
<dbReference type="Gene3D" id="1.10.3810.10">
    <property type="entry name" value="Biosynthetic peptidoglycan transglycosylase-like"/>
    <property type="match status" value="1"/>
</dbReference>
<dbReference type="SUPFAM" id="SSF56601">
    <property type="entry name" value="beta-lactamase/transpeptidase-like"/>
    <property type="match status" value="1"/>
</dbReference>
<evidence type="ECO:0000256" key="6">
    <source>
        <dbReference type="ARBA" id="ARBA00018638"/>
    </source>
</evidence>
<dbReference type="SUPFAM" id="SSF53955">
    <property type="entry name" value="Lysozyme-like"/>
    <property type="match status" value="1"/>
</dbReference>
<evidence type="ECO:0000256" key="1">
    <source>
        <dbReference type="ARBA" id="ARBA00004249"/>
    </source>
</evidence>
<feature type="region of interest" description="Disordered" evidence="27">
    <location>
        <begin position="814"/>
        <end position="850"/>
    </location>
</feature>
<dbReference type="GO" id="GO:0009002">
    <property type="term" value="F:serine-type D-Ala-D-Ala carboxypeptidase activity"/>
    <property type="evidence" value="ECO:0007669"/>
    <property type="project" value="UniProtKB-EC"/>
</dbReference>
<dbReference type="GO" id="GO:0071555">
    <property type="term" value="P:cell wall organization"/>
    <property type="evidence" value="ECO:0007669"/>
    <property type="project" value="UniProtKB-KW"/>
</dbReference>
<evidence type="ECO:0000256" key="9">
    <source>
        <dbReference type="ARBA" id="ARBA00022645"/>
    </source>
</evidence>
<evidence type="ECO:0000256" key="12">
    <source>
        <dbReference type="ARBA" id="ARBA00022679"/>
    </source>
</evidence>
<evidence type="ECO:0000256" key="25">
    <source>
        <dbReference type="ARBA" id="ARBA00049902"/>
    </source>
</evidence>
<sequence length="850" mass="93720">MSETETSAPEQGAESSSDYGYRMERQAGGFGARLRSLWSRRLIRWAVYLLILLLVAWAAFWAIFARDLPSVEKLLDYEPAVPTMVRGVDGEIVNSFARQRRVQLQYTDFPEPLINAFLSAEDKTFFEHGGLDYPGVAGAVIDYISKLGSDERAKGGSTITQQVAKNLLLDDEYAVTRKIREAILAYRIEESLSKEEILELYLNEIFLGRNAYGVQAAAQAYFQKDVDQLTLSESAYLSILPKAPANYRPETNAERAVARRNWVLGQMNENGWITEAEMRAAQAEPLGTKRRRGTNYARMGGYFMEEVRRQLIDRYGENSDDGENPYSVYGGGLWVRTSLDPKIQEATTKALRDGMMRYDRGRGWTGPINTIEMEENWASVLASTNISINYKDWRIAVVVEKQGRTATIGFTDGETGSLPSGYASMAKRGGGSAFNAMKPGDIITVSPAGANNVYRLRSVPEVSGGMVVESPHGGGRILAMQGGFDSGISSFNRATQAERQPGSTIKPFVYATALDNGMTPATTIVDDTFCAGSKCFRNFGGARGAGSQTMRWGLEQSRNLMTVRAANDSGIRNVVKTISDMGIGEHEPHLATALGSGETTVEKITNAYAMLVNHGRELTPTVIDYVQDRNGKVIFRADNRNCDGCQMEEYDGKPMPRLRPTGKQAMNPLTAFQMVHILQGVVQRGTAQNLRSLGRPVFGKTGTTSGPKDVWFVGGTPDLIAGVYLGFDQPRNMGGYAQGGTVAAPIFKQMAEAVFPDMPVRQFIAPRGIRMVRIERRTGKRVFGGWPSGAPKSAIIWEAFKPETEPRRSVRAEEVAQVTRPAATRTRQRATRAARPRNDNDFLEQQGGIY</sequence>
<feature type="domain" description="Penicillin-binding protein transpeptidase" evidence="29">
    <location>
        <begin position="475"/>
        <end position="750"/>
    </location>
</feature>
<evidence type="ECO:0000256" key="8">
    <source>
        <dbReference type="ARBA" id="ARBA00022519"/>
    </source>
</evidence>
<keyword evidence="16" id="KW-0735">Signal-anchor</keyword>
<dbReference type="Gene3D" id="3.40.710.10">
    <property type="entry name" value="DD-peptidase/beta-lactamase superfamily"/>
    <property type="match status" value="2"/>
</dbReference>
<evidence type="ECO:0000259" key="29">
    <source>
        <dbReference type="Pfam" id="PF00905"/>
    </source>
</evidence>
<evidence type="ECO:0000256" key="22">
    <source>
        <dbReference type="ARBA" id="ARBA00023316"/>
    </source>
</evidence>
<evidence type="ECO:0000256" key="26">
    <source>
        <dbReference type="ARBA" id="ARBA00060592"/>
    </source>
</evidence>
<protein>
    <recommendedName>
        <fullName evidence="6">Penicillin-binding protein 1A</fullName>
        <ecNumber evidence="24">2.4.99.28</ecNumber>
        <ecNumber evidence="5">3.4.16.4</ecNumber>
    </recommendedName>
</protein>
<feature type="transmembrane region" description="Helical" evidence="28">
    <location>
        <begin position="42"/>
        <end position="64"/>
    </location>
</feature>
<evidence type="ECO:0000256" key="10">
    <source>
        <dbReference type="ARBA" id="ARBA00022670"/>
    </source>
</evidence>
<dbReference type="Proteomes" id="UP001302429">
    <property type="component" value="Chromosome"/>
</dbReference>
<evidence type="ECO:0000256" key="17">
    <source>
        <dbReference type="ARBA" id="ARBA00022984"/>
    </source>
</evidence>
<evidence type="ECO:0000256" key="18">
    <source>
        <dbReference type="ARBA" id="ARBA00022989"/>
    </source>
</evidence>
<dbReference type="AlphaFoldDB" id="A0AA97FAN9"/>
<dbReference type="GO" id="GO:0006508">
    <property type="term" value="P:proteolysis"/>
    <property type="evidence" value="ECO:0007669"/>
    <property type="project" value="UniProtKB-KW"/>
</dbReference>
<comment type="similarity">
    <text evidence="3">In the C-terminal section; belongs to the transpeptidase family.</text>
</comment>
<dbReference type="EMBL" id="CP136594">
    <property type="protein sequence ID" value="WOE76268.1"/>
    <property type="molecule type" value="Genomic_DNA"/>
</dbReference>
<comment type="similarity">
    <text evidence="4">In the N-terminal section; belongs to the glycosyltransferase 51 family.</text>
</comment>
<evidence type="ECO:0000256" key="28">
    <source>
        <dbReference type="SAM" id="Phobius"/>
    </source>
</evidence>
<evidence type="ECO:0000256" key="13">
    <source>
        <dbReference type="ARBA" id="ARBA00022692"/>
    </source>
</evidence>
<feature type="compositionally biased region" description="Basic residues" evidence="27">
    <location>
        <begin position="826"/>
        <end position="835"/>
    </location>
</feature>
<evidence type="ECO:0000256" key="21">
    <source>
        <dbReference type="ARBA" id="ARBA00023268"/>
    </source>
</evidence>
<evidence type="ECO:0000256" key="14">
    <source>
        <dbReference type="ARBA" id="ARBA00022801"/>
    </source>
</evidence>
<evidence type="ECO:0000256" key="23">
    <source>
        <dbReference type="ARBA" id="ARBA00034000"/>
    </source>
</evidence>
<accession>A0AA97FAN9</accession>
<keyword evidence="10" id="KW-0645">Protease</keyword>
<keyword evidence="9" id="KW-0121">Carboxypeptidase</keyword>
<dbReference type="GO" id="GO:0046677">
    <property type="term" value="P:response to antibiotic"/>
    <property type="evidence" value="ECO:0007669"/>
    <property type="project" value="UniProtKB-KW"/>
</dbReference>
<name>A0AA97FAN9_9SPHN</name>
<evidence type="ECO:0000259" key="30">
    <source>
        <dbReference type="Pfam" id="PF00912"/>
    </source>
</evidence>
<evidence type="ECO:0000313" key="33">
    <source>
        <dbReference type="Proteomes" id="UP001302429"/>
    </source>
</evidence>
<keyword evidence="20" id="KW-0046">Antibiotic resistance</keyword>
<dbReference type="InterPro" id="IPR001264">
    <property type="entry name" value="Glyco_trans_51"/>
</dbReference>
<evidence type="ECO:0000256" key="11">
    <source>
        <dbReference type="ARBA" id="ARBA00022676"/>
    </source>
</evidence>
<dbReference type="Pfam" id="PF00905">
    <property type="entry name" value="Transpeptidase"/>
    <property type="match status" value="1"/>
</dbReference>
<dbReference type="GO" id="GO:0009252">
    <property type="term" value="P:peptidoglycan biosynthetic process"/>
    <property type="evidence" value="ECO:0007669"/>
    <property type="project" value="UniProtKB-KW"/>
</dbReference>
<keyword evidence="7" id="KW-1003">Cell membrane</keyword>
<dbReference type="GO" id="GO:0030288">
    <property type="term" value="C:outer membrane-bounded periplasmic space"/>
    <property type="evidence" value="ECO:0007669"/>
    <property type="project" value="TreeGrafter"/>
</dbReference>
<comment type="pathway">
    <text evidence="26">Glycan biosynthesis.</text>
</comment>
<evidence type="ECO:0000256" key="24">
    <source>
        <dbReference type="ARBA" id="ARBA00044770"/>
    </source>
</evidence>
<proteinExistence type="inferred from homology"/>
<dbReference type="Pfam" id="PF00912">
    <property type="entry name" value="Transgly"/>
    <property type="match status" value="1"/>
</dbReference>
<dbReference type="Pfam" id="PF17092">
    <property type="entry name" value="PCB_OB"/>
    <property type="match status" value="1"/>
</dbReference>
<dbReference type="InterPro" id="IPR001460">
    <property type="entry name" value="PCN-bd_Tpept"/>
</dbReference>
<evidence type="ECO:0000256" key="19">
    <source>
        <dbReference type="ARBA" id="ARBA00023136"/>
    </source>
</evidence>
<dbReference type="InterPro" id="IPR050396">
    <property type="entry name" value="Glycosyltr_51/Transpeptidase"/>
</dbReference>
<dbReference type="InterPro" id="IPR012338">
    <property type="entry name" value="Beta-lactam/transpept-like"/>
</dbReference>
<evidence type="ECO:0000256" key="16">
    <source>
        <dbReference type="ARBA" id="ARBA00022968"/>
    </source>
</evidence>
<keyword evidence="11" id="KW-0328">Glycosyltransferase</keyword>
<dbReference type="FunFam" id="1.10.3810.10:FF:000003">
    <property type="entry name" value="Penicillin-binding protein 1a"/>
    <property type="match status" value="1"/>
</dbReference>
<dbReference type="PANTHER" id="PTHR32282">
    <property type="entry name" value="BINDING PROTEIN TRANSPEPTIDASE, PUTATIVE-RELATED"/>
    <property type="match status" value="1"/>
</dbReference>
<dbReference type="EC" id="3.4.16.4" evidence="5"/>
<dbReference type="PANTHER" id="PTHR32282:SF27">
    <property type="entry name" value="PENICILLIN-BINDING PROTEIN 1A"/>
    <property type="match status" value="1"/>
</dbReference>
<comment type="catalytic activity">
    <reaction evidence="23">
        <text>Preferential cleavage: (Ac)2-L-Lys-D-Ala-|-D-Ala. Also transpeptidation of peptidyl-alanyl moieties that are N-acyl substituents of D-alanine.</text>
        <dbReference type="EC" id="3.4.16.4"/>
    </reaction>
</comment>
<keyword evidence="14" id="KW-0378">Hydrolase</keyword>
<keyword evidence="21" id="KW-0511">Multifunctional enzyme</keyword>
<evidence type="ECO:0000313" key="32">
    <source>
        <dbReference type="EMBL" id="WOE76268.1"/>
    </source>
</evidence>
<evidence type="ECO:0000256" key="4">
    <source>
        <dbReference type="ARBA" id="ARBA00007739"/>
    </source>
</evidence>
<feature type="domain" description="Penicillin-binding protein OB-like" evidence="31">
    <location>
        <begin position="364"/>
        <end position="462"/>
    </location>
</feature>
<feature type="domain" description="Glycosyl transferase family 51" evidence="30">
    <location>
        <begin position="90"/>
        <end position="267"/>
    </location>
</feature>
<evidence type="ECO:0000256" key="3">
    <source>
        <dbReference type="ARBA" id="ARBA00007090"/>
    </source>
</evidence>
<comment type="subcellular location">
    <subcellularLocation>
        <location evidence="1">Cell inner membrane</location>
        <topology evidence="1">Single-pass type II membrane protein</topology>
    </subcellularLocation>
</comment>
<evidence type="ECO:0000256" key="15">
    <source>
        <dbReference type="ARBA" id="ARBA00022960"/>
    </source>
</evidence>
<evidence type="ECO:0000256" key="2">
    <source>
        <dbReference type="ARBA" id="ARBA00004752"/>
    </source>
</evidence>